<evidence type="ECO:0000313" key="13">
    <source>
        <dbReference type="Proteomes" id="UP000606274"/>
    </source>
</evidence>
<feature type="region of interest" description="Disordered" evidence="9">
    <location>
        <begin position="423"/>
        <end position="454"/>
    </location>
</feature>
<dbReference type="PROSITE" id="PS01355">
    <property type="entry name" value="HEMATOPO_REC_S_F1"/>
    <property type="match status" value="1"/>
</dbReference>
<protein>
    <recommendedName>
        <fullName evidence="11">Fibronectin type-III domain-containing protein</fullName>
    </recommendedName>
</protein>
<dbReference type="PANTHER" id="PTHR23037">
    <property type="entry name" value="CYTOKINE RECEPTOR"/>
    <property type="match status" value="1"/>
</dbReference>
<dbReference type="Proteomes" id="UP000606274">
    <property type="component" value="Unassembled WGS sequence"/>
</dbReference>
<name>A0A8T0BW10_SILME</name>
<dbReference type="GO" id="GO:0009897">
    <property type="term" value="C:external side of plasma membrane"/>
    <property type="evidence" value="ECO:0007669"/>
    <property type="project" value="TreeGrafter"/>
</dbReference>
<keyword evidence="4 10" id="KW-1133">Transmembrane helix</keyword>
<keyword evidence="13" id="KW-1185">Reference proteome</keyword>
<dbReference type="PROSITE" id="PS50853">
    <property type="entry name" value="FN3"/>
    <property type="match status" value="1"/>
</dbReference>
<dbReference type="EMBL" id="JABFDY010000001">
    <property type="protein sequence ID" value="KAF7711188.1"/>
    <property type="molecule type" value="Genomic_DNA"/>
</dbReference>
<dbReference type="SUPFAM" id="SSF49265">
    <property type="entry name" value="Fibronectin type III"/>
    <property type="match status" value="1"/>
</dbReference>
<dbReference type="InterPro" id="IPR013783">
    <property type="entry name" value="Ig-like_fold"/>
</dbReference>
<dbReference type="GO" id="GO:0016064">
    <property type="term" value="P:immunoglobulin mediated immune response"/>
    <property type="evidence" value="ECO:0007669"/>
    <property type="project" value="TreeGrafter"/>
</dbReference>
<keyword evidence="7" id="KW-0675">Receptor</keyword>
<dbReference type="InterPro" id="IPR003531">
    <property type="entry name" value="Hempt_rcpt_S_F1_CS"/>
</dbReference>
<keyword evidence="8" id="KW-0325">Glycoprotein</keyword>
<organism evidence="12 13">
    <name type="scientific">Silurus meridionalis</name>
    <name type="common">Southern catfish</name>
    <name type="synonym">Silurus soldatovi meridionalis</name>
    <dbReference type="NCBI Taxonomy" id="175797"/>
    <lineage>
        <taxon>Eukaryota</taxon>
        <taxon>Metazoa</taxon>
        <taxon>Chordata</taxon>
        <taxon>Craniata</taxon>
        <taxon>Vertebrata</taxon>
        <taxon>Euteleostomi</taxon>
        <taxon>Actinopterygii</taxon>
        <taxon>Neopterygii</taxon>
        <taxon>Teleostei</taxon>
        <taxon>Ostariophysi</taxon>
        <taxon>Siluriformes</taxon>
        <taxon>Siluridae</taxon>
        <taxon>Silurus</taxon>
    </lineage>
</organism>
<accession>A0A8T0BW10</accession>
<comment type="subcellular location">
    <subcellularLocation>
        <location evidence="1">Membrane</location>
        <topology evidence="1">Single-pass type I membrane protein</topology>
    </subcellularLocation>
</comment>
<dbReference type="GO" id="GO:0004896">
    <property type="term" value="F:cytokine receptor activity"/>
    <property type="evidence" value="ECO:0007669"/>
    <property type="project" value="InterPro"/>
</dbReference>
<feature type="domain" description="Fibronectin type-III" evidence="11">
    <location>
        <begin position="165"/>
        <end position="269"/>
    </location>
</feature>
<evidence type="ECO:0000313" key="12">
    <source>
        <dbReference type="EMBL" id="KAF7711188.1"/>
    </source>
</evidence>
<dbReference type="AlphaFoldDB" id="A0A8T0BW10"/>
<evidence type="ECO:0000256" key="7">
    <source>
        <dbReference type="ARBA" id="ARBA00023170"/>
    </source>
</evidence>
<keyword evidence="2 10" id="KW-0812">Transmembrane</keyword>
<feature type="transmembrane region" description="Helical" evidence="10">
    <location>
        <begin position="284"/>
        <end position="308"/>
    </location>
</feature>
<evidence type="ECO:0000256" key="4">
    <source>
        <dbReference type="ARBA" id="ARBA00022989"/>
    </source>
</evidence>
<dbReference type="PANTHER" id="PTHR23037:SF22">
    <property type="entry name" value="CYTOKINE RECEPTOR COMMON SUBUNIT BETA"/>
    <property type="match status" value="1"/>
</dbReference>
<evidence type="ECO:0000256" key="9">
    <source>
        <dbReference type="SAM" id="MobiDB-lite"/>
    </source>
</evidence>
<feature type="compositionally biased region" description="Polar residues" evidence="9">
    <location>
        <begin position="444"/>
        <end position="454"/>
    </location>
</feature>
<comment type="caution">
    <text evidence="12">The sequence shown here is derived from an EMBL/GenBank/DDBJ whole genome shotgun (WGS) entry which is preliminary data.</text>
</comment>
<feature type="region of interest" description="Disordered" evidence="9">
    <location>
        <begin position="470"/>
        <end position="497"/>
    </location>
</feature>
<evidence type="ECO:0000256" key="3">
    <source>
        <dbReference type="ARBA" id="ARBA00022729"/>
    </source>
</evidence>
<feature type="compositionally biased region" description="Acidic residues" evidence="9">
    <location>
        <begin position="480"/>
        <end position="489"/>
    </location>
</feature>
<evidence type="ECO:0000256" key="5">
    <source>
        <dbReference type="ARBA" id="ARBA00023136"/>
    </source>
</evidence>
<evidence type="ECO:0000256" key="10">
    <source>
        <dbReference type="SAM" id="Phobius"/>
    </source>
</evidence>
<evidence type="ECO:0000259" key="11">
    <source>
        <dbReference type="PROSITE" id="PS50853"/>
    </source>
</evidence>
<keyword evidence="3" id="KW-0732">Signal</keyword>
<proteinExistence type="predicted"/>
<sequence length="576" mass="64542">MCRDEVGQGGEEKLEKQSLRYEYLQNIHLFLTGDLTPENRMKRKMLIGKILMLMMSLISSGSNNLECYTDGMDVITCIWNTSSVEDRFQIKPTTNCSLKSIYSEYVKYQTPQSKMEPLGSSQPKLRKGTVNFEKNSLPRGSPTLELFVYCENITEPVETIPNFYPPNSVRVYPPKRPHVEGANVTWQPGTPQSKLVFNLMYEVQWGLLENSWEVNKVASTEFKYCELPEQDLIKGRNYVVRVRSVSVQSDKNPLFWSEWSPVTQWTATVGKQPSTDPIYIMPEVLTNVTSIVILAAVAVLLFSFFYILKYRRIMKCPYVPTPGKYFTDLFSEHGGDFRSWLGPIVNPEMYIKAESECVAPVTLYKACNSDIFSKKMEKDVSMTDGNTSSFSNSTYFLTKISKGAVVDQLEPCSTDCPYGPTGGGSVQEKILPPTHDNCPDSELSEVSMSSPLETSSSYKQLQKLRLDIQSPDSGFAGSSEEQESQEESGSEGLPSPPVVDNTLPISCFLPCPVPQMKRPTQMGIPFGLEWNPWNNSNFVNLHSNFSSNILIGNSGIIAGSGILEPSSDDYMPVKKV</sequence>
<dbReference type="Gene3D" id="2.60.40.10">
    <property type="entry name" value="Immunoglobulins"/>
    <property type="match status" value="1"/>
</dbReference>
<reference evidence="12" key="1">
    <citation type="submission" date="2020-08" db="EMBL/GenBank/DDBJ databases">
        <title>Chromosome-level assembly of Southern catfish (Silurus meridionalis) provides insights into visual adaptation to the nocturnal and benthic lifestyles.</title>
        <authorList>
            <person name="Zhang Y."/>
            <person name="Wang D."/>
            <person name="Peng Z."/>
        </authorList>
    </citation>
    <scope>NUCLEOTIDE SEQUENCE</scope>
    <source>
        <strain evidence="12">SWU-2019-XX</strain>
        <tissue evidence="12">Muscle</tissue>
    </source>
</reference>
<evidence type="ECO:0000256" key="6">
    <source>
        <dbReference type="ARBA" id="ARBA00023157"/>
    </source>
</evidence>
<dbReference type="InterPro" id="IPR036116">
    <property type="entry name" value="FN3_sf"/>
</dbReference>
<keyword evidence="5 10" id="KW-0472">Membrane</keyword>
<evidence type="ECO:0000256" key="1">
    <source>
        <dbReference type="ARBA" id="ARBA00004479"/>
    </source>
</evidence>
<gene>
    <name evidence="12" type="ORF">HF521_000199</name>
</gene>
<keyword evidence="6" id="KW-1015">Disulfide bond</keyword>
<evidence type="ECO:0000256" key="2">
    <source>
        <dbReference type="ARBA" id="ARBA00022692"/>
    </source>
</evidence>
<evidence type="ECO:0000256" key="8">
    <source>
        <dbReference type="ARBA" id="ARBA00023180"/>
    </source>
</evidence>
<dbReference type="InterPro" id="IPR003961">
    <property type="entry name" value="FN3_dom"/>
</dbReference>